<accession>A0ABY5C762</accession>
<dbReference type="PANTHER" id="PTHR46889:SF4">
    <property type="entry name" value="TRANSPOSASE INSO FOR INSERTION SEQUENCE ELEMENT IS911B-RELATED"/>
    <property type="match status" value="1"/>
</dbReference>
<evidence type="ECO:0000313" key="4">
    <source>
        <dbReference type="Proteomes" id="UP001057532"/>
    </source>
</evidence>
<evidence type="ECO:0000313" key="3">
    <source>
        <dbReference type="EMBL" id="USS93945.1"/>
    </source>
</evidence>
<organism evidence="3 4">
    <name type="scientific">Fructilactobacillus ixorae</name>
    <dbReference type="NCBI Taxonomy" id="1750535"/>
    <lineage>
        <taxon>Bacteria</taxon>
        <taxon>Bacillati</taxon>
        <taxon>Bacillota</taxon>
        <taxon>Bacilli</taxon>
        <taxon>Lactobacillales</taxon>
        <taxon>Lactobacillaceae</taxon>
        <taxon>Fructilactobacillus</taxon>
    </lineage>
</organism>
<dbReference type="Pfam" id="PF13333">
    <property type="entry name" value="rve_2"/>
    <property type="match status" value="1"/>
</dbReference>
<dbReference type="NCBIfam" id="NF033516">
    <property type="entry name" value="transpos_IS3"/>
    <property type="match status" value="1"/>
</dbReference>
<keyword evidence="4" id="KW-1185">Reference proteome</keyword>
<comment type="function">
    <text evidence="1">Involved in the transposition of the insertion sequence.</text>
</comment>
<sequence>MLKVVPINMNTLCYWKRKFKNCNIKEINLNDLIYRIWSEDKHLGILRITAILKNKYQLKINHKRVKRIMNELNIFGIGYTKKIRKYDSSKGPEGKRVKNKLNRRFYSNRPYQKLVSDVTEFKVKNGEKVYLEPIMDLYNNQILTYSITDESPDLKFAVKPLEDLRLKLPKTGYKLMLHTDQGWQYRHRRWRMELKKAKITQSMSRRSCCLDNACIESFFNKLKVEIGNLKQFNSSEELIVKIKKWINYYNTERVQTKLGGLSPIKYQKQAA</sequence>
<dbReference type="InterPro" id="IPR025948">
    <property type="entry name" value="HTH-like_dom"/>
</dbReference>
<gene>
    <name evidence="3" type="ORF">M8332_05755</name>
</gene>
<proteinExistence type="predicted"/>
<dbReference type="PANTHER" id="PTHR46889">
    <property type="entry name" value="TRANSPOSASE INSF FOR INSERTION SEQUENCE IS3B-RELATED"/>
    <property type="match status" value="1"/>
</dbReference>
<evidence type="ECO:0000259" key="2">
    <source>
        <dbReference type="PROSITE" id="PS50994"/>
    </source>
</evidence>
<dbReference type="Pfam" id="PF00665">
    <property type="entry name" value="rve"/>
    <property type="match status" value="1"/>
</dbReference>
<dbReference type="Pfam" id="PF13276">
    <property type="entry name" value="HTH_21"/>
    <property type="match status" value="1"/>
</dbReference>
<dbReference type="InterPro" id="IPR012337">
    <property type="entry name" value="RNaseH-like_sf"/>
</dbReference>
<feature type="domain" description="Integrase catalytic" evidence="2">
    <location>
        <begin position="106"/>
        <end position="271"/>
    </location>
</feature>
<reference evidence="3" key="1">
    <citation type="submission" date="2022-05" db="EMBL/GenBank/DDBJ databases">
        <authorList>
            <person name="Oliphant S.A."/>
            <person name="Watson-Haigh N.S."/>
            <person name="Sumby K.M."/>
            <person name="Gardner J.M."/>
            <person name="Jiranek V."/>
        </authorList>
    </citation>
    <scope>NUCLEOTIDE SEQUENCE</scope>
    <source>
        <strain evidence="3">Ru20-1</strain>
    </source>
</reference>
<dbReference type="InterPro" id="IPR050900">
    <property type="entry name" value="Transposase_IS3/IS150/IS904"/>
</dbReference>
<dbReference type="Proteomes" id="UP001057532">
    <property type="component" value="Chromosome"/>
</dbReference>
<dbReference type="InterPro" id="IPR036397">
    <property type="entry name" value="RNaseH_sf"/>
</dbReference>
<dbReference type="InterPro" id="IPR048020">
    <property type="entry name" value="Transpos_IS3"/>
</dbReference>
<protein>
    <submittedName>
        <fullName evidence="3">IS3 family transposase</fullName>
    </submittedName>
</protein>
<dbReference type="InterPro" id="IPR001584">
    <property type="entry name" value="Integrase_cat-core"/>
</dbReference>
<name>A0ABY5C762_9LACO</name>
<dbReference type="Gene3D" id="3.30.420.10">
    <property type="entry name" value="Ribonuclease H-like superfamily/Ribonuclease H"/>
    <property type="match status" value="1"/>
</dbReference>
<dbReference type="RefSeq" id="WP_252780820.1">
    <property type="nucleotide sequence ID" value="NZ_CP097478.1"/>
</dbReference>
<dbReference type="EMBL" id="CP097478">
    <property type="protein sequence ID" value="USS93945.1"/>
    <property type="molecule type" value="Genomic_DNA"/>
</dbReference>
<dbReference type="SUPFAM" id="SSF53098">
    <property type="entry name" value="Ribonuclease H-like"/>
    <property type="match status" value="1"/>
</dbReference>
<evidence type="ECO:0000256" key="1">
    <source>
        <dbReference type="ARBA" id="ARBA00002286"/>
    </source>
</evidence>
<dbReference type="PROSITE" id="PS50994">
    <property type="entry name" value="INTEGRASE"/>
    <property type="match status" value="1"/>
</dbReference>